<evidence type="ECO:0000313" key="3">
    <source>
        <dbReference type="Proteomes" id="UP000265020"/>
    </source>
</evidence>
<organism evidence="2 3">
    <name type="scientific">Cyprinodon variegatus</name>
    <name type="common">Sheepshead minnow</name>
    <dbReference type="NCBI Taxonomy" id="28743"/>
    <lineage>
        <taxon>Eukaryota</taxon>
        <taxon>Metazoa</taxon>
        <taxon>Chordata</taxon>
        <taxon>Craniata</taxon>
        <taxon>Vertebrata</taxon>
        <taxon>Euteleostomi</taxon>
        <taxon>Actinopterygii</taxon>
        <taxon>Neopterygii</taxon>
        <taxon>Teleostei</taxon>
        <taxon>Neoteleostei</taxon>
        <taxon>Acanthomorphata</taxon>
        <taxon>Ovalentaria</taxon>
        <taxon>Atherinomorphae</taxon>
        <taxon>Cyprinodontiformes</taxon>
        <taxon>Cyprinodontidae</taxon>
        <taxon>Cyprinodon</taxon>
    </lineage>
</organism>
<keyword evidence="1" id="KW-0472">Membrane</keyword>
<keyword evidence="3" id="KW-1185">Reference proteome</keyword>
<proteinExistence type="predicted"/>
<dbReference type="AlphaFoldDB" id="A0A3Q2CN94"/>
<sequence length="307" mass="35121">MLRIKSHRLSEAARRRAKLFWTRNIFSFSYILFLIVHGTGRRQVNEWDDGTVTQHKHKLVIPKRSVDKKFVLIGAWHLSQEPDAVCVLAPSNNLTASRTPEEAGQAFEKYLLAVLSQWSKVSFFCTSMVPLLTEPREKQEFYDQEFHRRAKRVSFTSIAEHFPWSCTDLWCHDSVHLSDSEGMPRLAELIKLQSQVSRPYIPRFVPRKGVKGLEHLYDTISTRSERRRPWLIGPRTAPGLHFSRSALRKPFSLKLFQLKVSFGSSALAAARSYPPTPLLIHAMLQRLPALPRPVPPSQNICVSAISG</sequence>
<keyword evidence="1" id="KW-0812">Transmembrane</keyword>
<evidence type="ECO:0000256" key="1">
    <source>
        <dbReference type="SAM" id="Phobius"/>
    </source>
</evidence>
<reference evidence="2" key="2">
    <citation type="submission" date="2025-09" db="UniProtKB">
        <authorList>
            <consortium name="Ensembl"/>
        </authorList>
    </citation>
    <scope>IDENTIFICATION</scope>
</reference>
<evidence type="ECO:0000313" key="2">
    <source>
        <dbReference type="Ensembl" id="ENSCVAP00000006981.1"/>
    </source>
</evidence>
<dbReference type="STRING" id="28743.ENSCVAP00000006981"/>
<dbReference type="GeneTree" id="ENSGT00940000176969"/>
<dbReference type="Ensembl" id="ENSCVAT00000004057.1">
    <property type="protein sequence ID" value="ENSCVAP00000006981.1"/>
    <property type="gene ID" value="ENSCVAG00000008644.1"/>
</dbReference>
<name>A0A3Q2CN94_CYPVA</name>
<reference evidence="2" key="1">
    <citation type="submission" date="2025-08" db="UniProtKB">
        <authorList>
            <consortium name="Ensembl"/>
        </authorList>
    </citation>
    <scope>IDENTIFICATION</scope>
</reference>
<protein>
    <submittedName>
        <fullName evidence="2">Uncharacterized protein</fullName>
    </submittedName>
</protein>
<feature type="transmembrane region" description="Helical" evidence="1">
    <location>
        <begin position="20"/>
        <end position="38"/>
    </location>
</feature>
<dbReference type="Proteomes" id="UP000265020">
    <property type="component" value="Unassembled WGS sequence"/>
</dbReference>
<keyword evidence="1" id="KW-1133">Transmembrane helix</keyword>
<accession>A0A3Q2CN94</accession>